<comment type="caution">
    <text evidence="2">The sequence shown here is derived from an EMBL/GenBank/DDBJ whole genome shotgun (WGS) entry which is preliminary data.</text>
</comment>
<protein>
    <submittedName>
        <fullName evidence="2">Uncharacterized protein</fullName>
    </submittedName>
</protein>
<organism evidence="2 3">
    <name type="scientific">Brucella intermedia GD04153</name>
    <dbReference type="NCBI Taxonomy" id="2975438"/>
    <lineage>
        <taxon>Bacteria</taxon>
        <taxon>Pseudomonadati</taxon>
        <taxon>Pseudomonadota</taxon>
        <taxon>Alphaproteobacteria</taxon>
        <taxon>Hyphomicrobiales</taxon>
        <taxon>Brucellaceae</taxon>
        <taxon>Brucella/Ochrobactrum group</taxon>
        <taxon>Brucella</taxon>
    </lineage>
</organism>
<dbReference type="Proteomes" id="UP001158087">
    <property type="component" value="Unassembled WGS sequence"/>
</dbReference>
<dbReference type="AlphaFoldDB" id="A0AA42GWX9"/>
<gene>
    <name evidence="2" type="ORF">N7376_10905</name>
</gene>
<sequence>MQRWQEQLTKHPLNTVLNRLEELASRELDDIDDLAFIERARFLKVVKLAKQVVKSIDPEIAPMDLLDQFHNQIKAHGVTNTIEQFASNSDPRLFNALNEQINPALSYLYQLSSLKFARSTRKADIDAATSSFESFAKKTKESFHAFKAEAEASLTEAKQSADRVTSISAKADAIEAEINKSIDEWNSSSSSILTSQKSDFASDKQLRDEKFAKEMDEFREKFRTESETLIESNNVALIEKQSLFDKNIEAINIDAKKRHEDIIKLHNLVAHDSVTGGYKSIADREYDAAQLWRKGAIACIIATILWLLASLFWFTPVLYPEKLFWMQVAKSVSLTALLLSFAVYASKQSTLHRINERKSRTFFLQVQAFDPFIANLPEEAKRTLKEELSKRIFGADDHSQDSNLMEKAEFKGIERGIDLLGQLHKIVGKG</sequence>
<keyword evidence="1" id="KW-1133">Transmembrane helix</keyword>
<evidence type="ECO:0000313" key="2">
    <source>
        <dbReference type="EMBL" id="MDH0124503.1"/>
    </source>
</evidence>
<accession>A0AA42GWX9</accession>
<dbReference type="EMBL" id="JAODYY010000004">
    <property type="protein sequence ID" value="MDH0124503.1"/>
    <property type="molecule type" value="Genomic_DNA"/>
</dbReference>
<keyword evidence="1" id="KW-0472">Membrane</keyword>
<name>A0AA42GWX9_9HYPH</name>
<reference evidence="2" key="1">
    <citation type="submission" date="2022-09" db="EMBL/GenBank/DDBJ databases">
        <title>Intensive care unit water sources are persistently colonized with multi-drug resistant bacteria and are the site of extensive horizontal gene transfer of antibiotic resistance genes.</title>
        <authorList>
            <person name="Diorio-Toth L."/>
        </authorList>
    </citation>
    <scope>NUCLEOTIDE SEQUENCE</scope>
    <source>
        <strain evidence="2">GD04153</strain>
    </source>
</reference>
<evidence type="ECO:0000313" key="3">
    <source>
        <dbReference type="Proteomes" id="UP001158087"/>
    </source>
</evidence>
<feature type="transmembrane region" description="Helical" evidence="1">
    <location>
        <begin position="324"/>
        <end position="345"/>
    </location>
</feature>
<feature type="transmembrane region" description="Helical" evidence="1">
    <location>
        <begin position="296"/>
        <end position="318"/>
    </location>
</feature>
<keyword evidence="1" id="KW-0812">Transmembrane</keyword>
<evidence type="ECO:0000256" key="1">
    <source>
        <dbReference type="SAM" id="Phobius"/>
    </source>
</evidence>
<proteinExistence type="predicted"/>